<sequence length="291" mass="32537">MTADITPVILQALQEGEVVRYSQFLTFGDEVNYFWKKDFGLGTALFFLNRYYSLFSSIIDINAITSSRSLPVSDSICMKYFQWFAWGGLIATIIAASIMMARVYALYNLSKRLLAGLVACLLACVSLSGWIAWRALGLFAASGQTQIQVPTGFMCNPQSLGVHLKLVWVPALAFDALLCGLVVHQVLKSHMISLDEEDTVFLGTRRQPLVMLLMRDSVVYFIATCITYLTCTLFMALAPPHLEGVPLGCAMVIPPILCSRMMMNIRENHESRHETFTVDLVQEQLMKRNAP</sequence>
<dbReference type="AlphaFoldDB" id="A0A8H4QSB5"/>
<keyword evidence="1" id="KW-1133">Transmembrane helix</keyword>
<name>A0A8H4QSB5_9AGAR</name>
<evidence type="ECO:0000256" key="1">
    <source>
        <dbReference type="SAM" id="Phobius"/>
    </source>
</evidence>
<feature type="transmembrane region" description="Helical" evidence="1">
    <location>
        <begin position="218"/>
        <end position="238"/>
    </location>
</feature>
<keyword evidence="1" id="KW-0812">Transmembrane</keyword>
<feature type="transmembrane region" description="Helical" evidence="1">
    <location>
        <begin position="113"/>
        <end position="133"/>
    </location>
</feature>
<proteinExistence type="predicted"/>
<reference evidence="3 4" key="1">
    <citation type="submission" date="2019-12" db="EMBL/GenBank/DDBJ databases">
        <authorList>
            <person name="Floudas D."/>
            <person name="Bentzer J."/>
            <person name="Ahren D."/>
            <person name="Johansson T."/>
            <person name="Persson P."/>
            <person name="Tunlid A."/>
        </authorList>
    </citation>
    <scope>NUCLEOTIDE SEQUENCE [LARGE SCALE GENOMIC DNA]</scope>
    <source>
        <strain evidence="3 4">CBS 102.39</strain>
    </source>
</reference>
<keyword evidence="4" id="KW-1185">Reference proteome</keyword>
<feature type="transmembrane region" description="Helical" evidence="1">
    <location>
        <begin position="80"/>
        <end position="101"/>
    </location>
</feature>
<feature type="domain" description="DUF6533" evidence="2">
    <location>
        <begin position="21"/>
        <end position="54"/>
    </location>
</feature>
<feature type="transmembrane region" description="Helical" evidence="1">
    <location>
        <begin position="166"/>
        <end position="187"/>
    </location>
</feature>
<evidence type="ECO:0000259" key="2">
    <source>
        <dbReference type="Pfam" id="PF20151"/>
    </source>
</evidence>
<accession>A0A8H4QSB5</accession>
<dbReference type="Proteomes" id="UP000521872">
    <property type="component" value="Unassembled WGS sequence"/>
</dbReference>
<keyword evidence="1" id="KW-0472">Membrane</keyword>
<evidence type="ECO:0000313" key="3">
    <source>
        <dbReference type="EMBL" id="KAF4616472.1"/>
    </source>
</evidence>
<organism evidence="3 4">
    <name type="scientific">Agrocybe pediades</name>
    <dbReference type="NCBI Taxonomy" id="84607"/>
    <lineage>
        <taxon>Eukaryota</taxon>
        <taxon>Fungi</taxon>
        <taxon>Dikarya</taxon>
        <taxon>Basidiomycota</taxon>
        <taxon>Agaricomycotina</taxon>
        <taxon>Agaricomycetes</taxon>
        <taxon>Agaricomycetidae</taxon>
        <taxon>Agaricales</taxon>
        <taxon>Agaricineae</taxon>
        <taxon>Strophariaceae</taxon>
        <taxon>Agrocybe</taxon>
    </lineage>
</organism>
<dbReference type="EMBL" id="JAACJL010000031">
    <property type="protein sequence ID" value="KAF4616472.1"/>
    <property type="molecule type" value="Genomic_DNA"/>
</dbReference>
<dbReference type="InterPro" id="IPR045340">
    <property type="entry name" value="DUF6533"/>
</dbReference>
<gene>
    <name evidence="3" type="ORF">D9613_008434</name>
</gene>
<comment type="caution">
    <text evidence="3">The sequence shown here is derived from an EMBL/GenBank/DDBJ whole genome shotgun (WGS) entry which is preliminary data.</text>
</comment>
<dbReference type="Pfam" id="PF20151">
    <property type="entry name" value="DUF6533"/>
    <property type="match status" value="1"/>
</dbReference>
<protein>
    <recommendedName>
        <fullName evidence="2">DUF6533 domain-containing protein</fullName>
    </recommendedName>
</protein>
<evidence type="ECO:0000313" key="4">
    <source>
        <dbReference type="Proteomes" id="UP000521872"/>
    </source>
</evidence>